<keyword evidence="2 9" id="KW-0378">Hydrolase</keyword>
<dbReference type="InterPro" id="IPR032311">
    <property type="entry name" value="DUF4982"/>
</dbReference>
<dbReference type="InterPro" id="IPR006103">
    <property type="entry name" value="Glyco_hydro_2_cat"/>
</dbReference>
<evidence type="ECO:0000259" key="6">
    <source>
        <dbReference type="Pfam" id="PF16355"/>
    </source>
</evidence>
<dbReference type="OrthoDB" id="9758603at2"/>
<dbReference type="Pfam" id="PF16355">
    <property type="entry name" value="DUF4982"/>
    <property type="match status" value="1"/>
</dbReference>
<evidence type="ECO:0000259" key="8">
    <source>
        <dbReference type="Pfam" id="PF22666"/>
    </source>
</evidence>
<gene>
    <name evidence="9" type="ORF">D0Z70_06040</name>
</gene>
<dbReference type="EMBL" id="QVRA01000004">
    <property type="protein sequence ID" value="RJG56211.1"/>
    <property type="molecule type" value="Genomic_DNA"/>
</dbReference>
<dbReference type="GO" id="GO:0005975">
    <property type="term" value="P:carbohydrate metabolic process"/>
    <property type="evidence" value="ECO:0007669"/>
    <property type="project" value="InterPro"/>
</dbReference>
<evidence type="ECO:0000259" key="7">
    <source>
        <dbReference type="Pfam" id="PF18565"/>
    </source>
</evidence>
<dbReference type="AlphaFoldDB" id="A0A418YVG4"/>
<evidence type="ECO:0000259" key="4">
    <source>
        <dbReference type="Pfam" id="PF00703"/>
    </source>
</evidence>
<dbReference type="Gene3D" id="3.20.20.80">
    <property type="entry name" value="Glycosidases"/>
    <property type="match status" value="1"/>
</dbReference>
<dbReference type="SUPFAM" id="SSF51445">
    <property type="entry name" value="(Trans)glycosidases"/>
    <property type="match status" value="1"/>
</dbReference>
<evidence type="ECO:0000256" key="2">
    <source>
        <dbReference type="ARBA" id="ARBA00022801"/>
    </source>
</evidence>
<dbReference type="InterPro" id="IPR013783">
    <property type="entry name" value="Ig-like_fold"/>
</dbReference>
<evidence type="ECO:0000259" key="5">
    <source>
        <dbReference type="Pfam" id="PF02836"/>
    </source>
</evidence>
<feature type="domain" description="Glycoside hydrolase family 2" evidence="7">
    <location>
        <begin position="711"/>
        <end position="811"/>
    </location>
</feature>
<feature type="domain" description="DUF4982" evidence="6">
    <location>
        <begin position="641"/>
        <end position="698"/>
    </location>
</feature>
<dbReference type="Pfam" id="PF02836">
    <property type="entry name" value="Glyco_hydro_2_C"/>
    <property type="match status" value="1"/>
</dbReference>
<dbReference type="InterPro" id="IPR036156">
    <property type="entry name" value="Beta-gal/glucu_dom_sf"/>
</dbReference>
<dbReference type="InterPro" id="IPR017853">
    <property type="entry name" value="GH"/>
</dbReference>
<dbReference type="Pfam" id="PF22666">
    <property type="entry name" value="Glyco_hydro_2_N2"/>
    <property type="match status" value="1"/>
</dbReference>
<dbReference type="InterPro" id="IPR006102">
    <property type="entry name" value="Ig-like_GH2"/>
</dbReference>
<evidence type="ECO:0000313" key="9">
    <source>
        <dbReference type="EMBL" id="RJG56211.1"/>
    </source>
</evidence>
<dbReference type="InterPro" id="IPR051913">
    <property type="entry name" value="GH2_Domain-Containing"/>
</dbReference>
<evidence type="ECO:0000256" key="1">
    <source>
        <dbReference type="ARBA" id="ARBA00007401"/>
    </source>
</evidence>
<dbReference type="PANTHER" id="PTHR42732">
    <property type="entry name" value="BETA-GALACTOSIDASE"/>
    <property type="match status" value="1"/>
</dbReference>
<dbReference type="GO" id="GO:0004553">
    <property type="term" value="F:hydrolase activity, hydrolyzing O-glycosyl compounds"/>
    <property type="evidence" value="ECO:0007669"/>
    <property type="project" value="InterPro"/>
</dbReference>
<dbReference type="InterPro" id="IPR054593">
    <property type="entry name" value="Beta-mannosidase-like_N2"/>
</dbReference>
<feature type="domain" description="Glycoside hydrolase family 2 catalytic" evidence="5">
    <location>
        <begin position="345"/>
        <end position="580"/>
    </location>
</feature>
<sequence>MIRLHRRETLTLGLAASLLPDVATARPAPDASPLLHGLGSRDDAPWHLPQSDPSRLLLDEGWRFHEGDIDVPPPIGHHLTYLSVKAGNARGPAAIDWDDGDWQRVRLPHDWASAQPFVKSANVSQGYRPRGIGWYRRTFRLDPADRDKRLELHFGGIATQATIWVNGSVVARNFSAYNAITIDITPFARFGEEDNVLAIRVDANAMEGWWYEGAGLYRHAWLARRPAVSIATDGVHCDPRQADGAWRVPVTLTAQSIARDPRSVRVTAILRGPDGREVGRQQAMLDVPPLTQASVAMTIPVAAPRLWSVDDPALYNVDLLLDGPDGTDRRSIPIGFRTIAFDADRGLLLNGTPVKLKGVCVHLDHAGVGVAVPDALLAWRLARLKDMGCNAIRCSHNAQAEEFYALCDRMGFLVMDENRIFNPAPENLAQLEWLVRAHRNHPSIILWSVFNEEPMQGTRAGVEMVRRMRAAVRALDDSRPVTAAMNGSFYDPDNVSQVVDVMGFNYYPDDYDRFHALNPRQPLTSSEDTSAFMTRGAYASDARAHVIASMDEEAAAWGATHRKAWKAIATRPFVAGGFVWTGFDYHGEPTPYDWPTIASFFGILDLCGFAKTAYDIRRAQWLDDRPVVGVAPHWTWPGREGQPIDLLVTSNAPRVRVRVNGRIVADQPCDRIMGVAVRTSYEPGLLEVEALRDGKVVARAAHHTAGPAVALRLTPTRAHLRGDGEDVLAIAIDAIDARGHHVPVAQNMARFTISGATLIGVGNGDPNCHESEKAPKRSLFNGLAQMILQAGTGRGQIRVEAQADGLRAARLVLPQLAIPPRPSVPALPPRTLVSEWRRSPAFADRPHTALRPADGDNNLWAFMRAGTPTPADSTPQWRVYRAALPQRKAIIAHGGRISFAALAGRAELRVDGRLLASRSDTTTGPLVADLPPDAKEVALLIHSDAGQPSGLLGRVQVEARD</sequence>
<dbReference type="Pfam" id="PF00703">
    <property type="entry name" value="Glyco_hydro_2"/>
    <property type="match status" value="1"/>
</dbReference>
<dbReference type="Proteomes" id="UP000283469">
    <property type="component" value="Unassembled WGS sequence"/>
</dbReference>
<dbReference type="NCBIfam" id="NF041462">
    <property type="entry name" value="GalA"/>
    <property type="match status" value="1"/>
</dbReference>
<reference evidence="9 10" key="1">
    <citation type="submission" date="2018-08" db="EMBL/GenBank/DDBJ databases">
        <title>Sphingobium sp. EO9.</title>
        <authorList>
            <person name="Park Y."/>
            <person name="Kim K.H."/>
            <person name="Jeon C.O."/>
        </authorList>
    </citation>
    <scope>NUCLEOTIDE SEQUENCE [LARGE SCALE GENOMIC DNA]</scope>
    <source>
        <strain evidence="9 10">EO9</strain>
    </source>
</reference>
<dbReference type="InterPro" id="IPR006101">
    <property type="entry name" value="Glyco_hydro_2"/>
</dbReference>
<evidence type="ECO:0000313" key="10">
    <source>
        <dbReference type="Proteomes" id="UP000283469"/>
    </source>
</evidence>
<dbReference type="SUPFAM" id="SSF49303">
    <property type="entry name" value="beta-Galactosidase/glucuronidase domain"/>
    <property type="match status" value="1"/>
</dbReference>
<proteinExistence type="inferred from homology"/>
<dbReference type="Gene3D" id="2.60.40.10">
    <property type="entry name" value="Immunoglobulins"/>
    <property type="match status" value="3"/>
</dbReference>
<feature type="domain" description="Glycoside hydrolase family 2 immunoglobulin-like beta-sandwich" evidence="4">
    <location>
        <begin position="234"/>
        <end position="337"/>
    </location>
</feature>
<name>A0A418YVG4_9SPHN</name>
<keyword evidence="10" id="KW-1185">Reference proteome</keyword>
<keyword evidence="3" id="KW-0326">Glycosidase</keyword>
<evidence type="ECO:0000256" key="3">
    <source>
        <dbReference type="ARBA" id="ARBA00023295"/>
    </source>
</evidence>
<protein>
    <submittedName>
        <fullName evidence="9">Glycoside hydrolase family 2 protein</fullName>
    </submittedName>
</protein>
<dbReference type="RefSeq" id="WP_119744550.1">
    <property type="nucleotide sequence ID" value="NZ_QVRA01000004.1"/>
</dbReference>
<feature type="domain" description="Beta-mannosidase-like galactose-binding" evidence="8">
    <location>
        <begin position="134"/>
        <end position="206"/>
    </location>
</feature>
<dbReference type="PANTHER" id="PTHR42732:SF1">
    <property type="entry name" value="BETA-MANNOSIDASE"/>
    <property type="match status" value="1"/>
</dbReference>
<dbReference type="Pfam" id="PF18565">
    <property type="entry name" value="Glyco_hydro2_C5"/>
    <property type="match status" value="1"/>
</dbReference>
<accession>A0A418YVG4</accession>
<dbReference type="Gene3D" id="2.60.120.260">
    <property type="entry name" value="Galactose-binding domain-like"/>
    <property type="match status" value="1"/>
</dbReference>
<dbReference type="InterPro" id="IPR040605">
    <property type="entry name" value="Glyco_hydro2_dom5"/>
</dbReference>
<dbReference type="SUPFAM" id="SSF49785">
    <property type="entry name" value="Galactose-binding domain-like"/>
    <property type="match status" value="1"/>
</dbReference>
<comment type="similarity">
    <text evidence="1">Belongs to the glycosyl hydrolase 2 family.</text>
</comment>
<organism evidence="9 10">
    <name type="scientific">Sphingobium terrigena</name>
    <dbReference type="NCBI Taxonomy" id="2304063"/>
    <lineage>
        <taxon>Bacteria</taxon>
        <taxon>Pseudomonadati</taxon>
        <taxon>Pseudomonadota</taxon>
        <taxon>Alphaproteobacteria</taxon>
        <taxon>Sphingomonadales</taxon>
        <taxon>Sphingomonadaceae</taxon>
        <taxon>Sphingobium</taxon>
    </lineage>
</organism>
<dbReference type="InterPro" id="IPR008979">
    <property type="entry name" value="Galactose-bd-like_sf"/>
</dbReference>
<dbReference type="PRINTS" id="PR00132">
    <property type="entry name" value="GLHYDRLASE2"/>
</dbReference>
<dbReference type="InterPro" id="IPR048230">
    <property type="entry name" value="GalA-like"/>
</dbReference>
<comment type="caution">
    <text evidence="9">The sequence shown here is derived from an EMBL/GenBank/DDBJ whole genome shotgun (WGS) entry which is preliminary data.</text>
</comment>